<dbReference type="PANTHER" id="PTHR47072">
    <property type="match status" value="1"/>
</dbReference>
<proteinExistence type="predicted"/>
<keyword evidence="4" id="KW-1185">Reference proteome</keyword>
<feature type="compositionally biased region" description="Polar residues" evidence="1">
    <location>
        <begin position="188"/>
        <end position="198"/>
    </location>
</feature>
<organism evidence="3 4">
    <name type="scientific">Marasmius tenuissimus</name>
    <dbReference type="NCBI Taxonomy" id="585030"/>
    <lineage>
        <taxon>Eukaryota</taxon>
        <taxon>Fungi</taxon>
        <taxon>Dikarya</taxon>
        <taxon>Basidiomycota</taxon>
        <taxon>Agaricomycotina</taxon>
        <taxon>Agaricomycetes</taxon>
        <taxon>Agaricomycetidae</taxon>
        <taxon>Agaricales</taxon>
        <taxon>Marasmiineae</taxon>
        <taxon>Marasmiaceae</taxon>
        <taxon>Marasmius</taxon>
    </lineage>
</organism>
<sequence length="305" mass="33331">MPPKGSEGSKRAVWGDRDDQLLIEGLVAAKKAGHGKTGGWALKVWTPVVESLNAAKGQKGEPKTATSSLKKLQKEVKILHKCSGFGWDDEEKVPTASDEVWDALVARTMEYDPKGKAKKNKYLHWHKTPFPLYDDIYYIVNGKRATALNEADKERKQSIPLTQSWSPSPPQDAELVEDDADNVDDPDSQQSTVVSTINDPLDDLTPSSPAPAMPVKCLRGAESTTPVLSSKKHGGLRTADSTFVLAGAMKDVAHAISSDRKRKAVTMAMEDGFDDDEIPFVQCLLTCDSDVSRIYATMTPVDICM</sequence>
<feature type="region of interest" description="Disordered" evidence="1">
    <location>
        <begin position="150"/>
        <end position="207"/>
    </location>
</feature>
<accession>A0ABR2Z739</accession>
<comment type="caution">
    <text evidence="3">The sequence shown here is derived from an EMBL/GenBank/DDBJ whole genome shotgun (WGS) entry which is preliminary data.</text>
</comment>
<evidence type="ECO:0000313" key="4">
    <source>
        <dbReference type="Proteomes" id="UP001437256"/>
    </source>
</evidence>
<name>A0ABR2Z739_9AGAR</name>
<evidence type="ECO:0000313" key="3">
    <source>
        <dbReference type="EMBL" id="KAL0057064.1"/>
    </source>
</evidence>
<evidence type="ECO:0000259" key="2">
    <source>
        <dbReference type="Pfam" id="PF12776"/>
    </source>
</evidence>
<evidence type="ECO:0000256" key="1">
    <source>
        <dbReference type="SAM" id="MobiDB-lite"/>
    </source>
</evidence>
<dbReference type="EMBL" id="JBBXMP010000721">
    <property type="protein sequence ID" value="KAL0057064.1"/>
    <property type="molecule type" value="Genomic_DNA"/>
</dbReference>
<dbReference type="Pfam" id="PF12776">
    <property type="entry name" value="Myb_DNA-bind_3"/>
    <property type="match status" value="1"/>
</dbReference>
<dbReference type="Proteomes" id="UP001437256">
    <property type="component" value="Unassembled WGS sequence"/>
</dbReference>
<reference evidence="3 4" key="1">
    <citation type="submission" date="2024-05" db="EMBL/GenBank/DDBJ databases">
        <title>A draft genome resource for the thread blight pathogen Marasmius tenuissimus strain MS-2.</title>
        <authorList>
            <person name="Yulfo-Soto G.E."/>
            <person name="Baruah I.K."/>
            <person name="Amoako-Attah I."/>
            <person name="Bukari Y."/>
            <person name="Meinhardt L.W."/>
            <person name="Bailey B.A."/>
            <person name="Cohen S.P."/>
        </authorList>
    </citation>
    <scope>NUCLEOTIDE SEQUENCE [LARGE SCALE GENOMIC DNA]</scope>
    <source>
        <strain evidence="3 4">MS-2</strain>
    </source>
</reference>
<dbReference type="PANTHER" id="PTHR47072:SF4">
    <property type="entry name" value="MYB_SANT-LIKE DOMAIN-CONTAINING PROTEIN"/>
    <property type="match status" value="1"/>
</dbReference>
<feature type="compositionally biased region" description="Acidic residues" evidence="1">
    <location>
        <begin position="174"/>
        <end position="187"/>
    </location>
</feature>
<feature type="domain" description="Myb/SANT-like" evidence="2">
    <location>
        <begin position="14"/>
        <end position="103"/>
    </location>
</feature>
<protein>
    <recommendedName>
        <fullName evidence="2">Myb/SANT-like domain-containing protein</fullName>
    </recommendedName>
</protein>
<gene>
    <name evidence="3" type="ORF">AAF712_016312</name>
</gene>
<dbReference type="InterPro" id="IPR024752">
    <property type="entry name" value="Myb/SANT-like_dom"/>
</dbReference>